<proteinExistence type="predicted"/>
<gene>
    <name evidence="2" type="primary">A05p032850.1_BraROA</name>
    <name evidence="2" type="ORF">IGI04_019513</name>
</gene>
<feature type="compositionally biased region" description="Basic and acidic residues" evidence="1">
    <location>
        <begin position="164"/>
        <end position="175"/>
    </location>
</feature>
<evidence type="ECO:0000313" key="3">
    <source>
        <dbReference type="Proteomes" id="UP000823674"/>
    </source>
</evidence>
<comment type="caution">
    <text evidence="2">The sequence shown here is derived from an EMBL/GenBank/DDBJ whole genome shotgun (WGS) entry which is preliminary data.</text>
</comment>
<name>A0ABQ7MG25_BRACM</name>
<sequence length="302" mass="33000">CGLDGDLQPLIVEQAFIVIPCFSDFTVGAFDVLDGFVRISKMLKSLKGFSFLTLGQGLWTISGGGGALELLGRSKRLSLSVDPTQKSPNSLVLEGGEYSKLLDNCWGNKYSGIEFLQIPGKTPSRRHPSLALEGEEYSKLCDNGGGCAERATRSYSKKSRAPKSLKEKLDEHSKQLEQSAKKLSQLESKNLNLRGENQALNTASNKKRRFRTRIRPMPTLETPNSRTCTTIPPTTSQGDAETREKAKGSQTYDVEDSESELEHDKEAPEGAAKTESPMVAYLSRCSPRGSTPCSSWLKGSEG</sequence>
<evidence type="ECO:0000313" key="2">
    <source>
        <dbReference type="EMBL" id="KAG5397699.1"/>
    </source>
</evidence>
<dbReference type="Proteomes" id="UP000823674">
    <property type="component" value="Chromosome A05"/>
</dbReference>
<feature type="region of interest" description="Disordered" evidence="1">
    <location>
        <begin position="143"/>
        <end position="176"/>
    </location>
</feature>
<feature type="region of interest" description="Disordered" evidence="1">
    <location>
        <begin position="283"/>
        <end position="302"/>
    </location>
</feature>
<accession>A0ABQ7MG25</accession>
<feature type="compositionally biased region" description="Polar residues" evidence="1">
    <location>
        <begin position="221"/>
        <end position="239"/>
    </location>
</feature>
<reference evidence="2 3" key="1">
    <citation type="submission" date="2021-03" db="EMBL/GenBank/DDBJ databases">
        <authorList>
            <person name="King G.J."/>
            <person name="Bancroft I."/>
            <person name="Baten A."/>
            <person name="Bloomfield J."/>
            <person name="Borpatragohain P."/>
            <person name="He Z."/>
            <person name="Irish N."/>
            <person name="Irwin J."/>
            <person name="Liu K."/>
            <person name="Mauleon R.P."/>
            <person name="Moore J."/>
            <person name="Morris R."/>
            <person name="Ostergaard L."/>
            <person name="Wang B."/>
            <person name="Wells R."/>
        </authorList>
    </citation>
    <scope>NUCLEOTIDE SEQUENCE [LARGE SCALE GENOMIC DNA]</scope>
    <source>
        <strain evidence="2">R-o-18</strain>
        <tissue evidence="2">Leaf</tissue>
    </source>
</reference>
<feature type="region of interest" description="Disordered" evidence="1">
    <location>
        <begin position="189"/>
        <end position="278"/>
    </location>
</feature>
<evidence type="ECO:0000256" key="1">
    <source>
        <dbReference type="SAM" id="MobiDB-lite"/>
    </source>
</evidence>
<feature type="non-terminal residue" evidence="2">
    <location>
        <position position="1"/>
    </location>
</feature>
<organism evidence="2 3">
    <name type="scientific">Brassica rapa subsp. trilocularis</name>
    <dbReference type="NCBI Taxonomy" id="1813537"/>
    <lineage>
        <taxon>Eukaryota</taxon>
        <taxon>Viridiplantae</taxon>
        <taxon>Streptophyta</taxon>
        <taxon>Embryophyta</taxon>
        <taxon>Tracheophyta</taxon>
        <taxon>Spermatophyta</taxon>
        <taxon>Magnoliopsida</taxon>
        <taxon>eudicotyledons</taxon>
        <taxon>Gunneridae</taxon>
        <taxon>Pentapetalae</taxon>
        <taxon>rosids</taxon>
        <taxon>malvids</taxon>
        <taxon>Brassicales</taxon>
        <taxon>Brassicaceae</taxon>
        <taxon>Brassiceae</taxon>
        <taxon>Brassica</taxon>
    </lineage>
</organism>
<feature type="compositionally biased region" description="Basic residues" evidence="1">
    <location>
        <begin position="205"/>
        <end position="214"/>
    </location>
</feature>
<keyword evidence="3" id="KW-1185">Reference proteome</keyword>
<protein>
    <submittedName>
        <fullName evidence="2">Uncharacterized protein</fullName>
    </submittedName>
</protein>
<dbReference type="EMBL" id="JADBGQ010000005">
    <property type="protein sequence ID" value="KAG5397699.1"/>
    <property type="molecule type" value="Genomic_DNA"/>
</dbReference>